<dbReference type="GO" id="GO:0003700">
    <property type="term" value="F:DNA-binding transcription factor activity"/>
    <property type="evidence" value="ECO:0007669"/>
    <property type="project" value="InterPro"/>
</dbReference>
<accession>A0A3D9IUR6</accession>
<dbReference type="PROSITE" id="PS51272">
    <property type="entry name" value="SLH"/>
    <property type="match status" value="3"/>
</dbReference>
<dbReference type="SUPFAM" id="SSF49344">
    <property type="entry name" value="CBD9-like"/>
    <property type="match status" value="1"/>
</dbReference>
<feature type="domain" description="SLH" evidence="2">
    <location>
        <begin position="2281"/>
        <end position="2339"/>
    </location>
</feature>
<keyword evidence="4" id="KW-1185">Reference proteome</keyword>
<dbReference type="InterPro" id="IPR044060">
    <property type="entry name" value="Bacterial_rp_domain"/>
</dbReference>
<dbReference type="Proteomes" id="UP000256977">
    <property type="component" value="Unassembled WGS sequence"/>
</dbReference>
<gene>
    <name evidence="3" type="ORF">DFP98_119121</name>
</gene>
<dbReference type="PROSITE" id="PS01264">
    <property type="entry name" value="TBOX_2"/>
    <property type="match status" value="1"/>
</dbReference>
<dbReference type="InterPro" id="IPR012334">
    <property type="entry name" value="Pectin_lyas_fold"/>
</dbReference>
<keyword evidence="1" id="KW-0732">Signal</keyword>
<dbReference type="GO" id="GO:0016052">
    <property type="term" value="P:carbohydrate catabolic process"/>
    <property type="evidence" value="ECO:0007669"/>
    <property type="project" value="InterPro"/>
</dbReference>
<comment type="caution">
    <text evidence="3">The sequence shown here is derived from an EMBL/GenBank/DDBJ whole genome shotgun (WGS) entry which is preliminary data.</text>
</comment>
<dbReference type="RefSeq" id="WP_116062882.1">
    <property type="nucleotide sequence ID" value="NZ_QRDZ01000019.1"/>
</dbReference>
<dbReference type="EMBL" id="QRDZ01000019">
    <property type="protein sequence ID" value="RED65481.1"/>
    <property type="molecule type" value="Genomic_DNA"/>
</dbReference>
<feature type="domain" description="SLH" evidence="2">
    <location>
        <begin position="2215"/>
        <end position="2278"/>
    </location>
</feature>
<organism evidence="3 4">
    <name type="scientific">Cohnella phaseoli</name>
    <dbReference type="NCBI Taxonomy" id="456490"/>
    <lineage>
        <taxon>Bacteria</taxon>
        <taxon>Bacillati</taxon>
        <taxon>Bacillota</taxon>
        <taxon>Bacilli</taxon>
        <taxon>Bacillales</taxon>
        <taxon>Paenibacillaceae</taxon>
        <taxon>Cohnella</taxon>
    </lineage>
</organism>
<evidence type="ECO:0000259" key="2">
    <source>
        <dbReference type="PROSITE" id="PS51272"/>
    </source>
</evidence>
<evidence type="ECO:0000256" key="1">
    <source>
        <dbReference type="SAM" id="SignalP"/>
    </source>
</evidence>
<feature type="signal peptide" evidence="1">
    <location>
        <begin position="1"/>
        <end position="27"/>
    </location>
</feature>
<feature type="domain" description="SLH" evidence="2">
    <location>
        <begin position="2155"/>
        <end position="2214"/>
    </location>
</feature>
<reference evidence="3 4" key="1">
    <citation type="submission" date="2018-07" db="EMBL/GenBank/DDBJ databases">
        <title>Genomic Encyclopedia of Type Strains, Phase III (KMG-III): the genomes of soil and plant-associated and newly described type strains.</title>
        <authorList>
            <person name="Whitman W."/>
        </authorList>
    </citation>
    <scope>NUCLEOTIDE SEQUENCE [LARGE SCALE GENOMIC DNA]</scope>
    <source>
        <strain evidence="3 4">CECT 7287</strain>
    </source>
</reference>
<proteinExistence type="predicted"/>
<dbReference type="Pfam" id="PF00395">
    <property type="entry name" value="SLH"/>
    <property type="match status" value="3"/>
</dbReference>
<dbReference type="Pfam" id="PF18998">
    <property type="entry name" value="Flg_new_2"/>
    <property type="match status" value="1"/>
</dbReference>
<dbReference type="SUPFAM" id="SSF51126">
    <property type="entry name" value="Pectin lyase-like"/>
    <property type="match status" value="1"/>
</dbReference>
<dbReference type="GO" id="GO:0030246">
    <property type="term" value="F:carbohydrate binding"/>
    <property type="evidence" value="ECO:0007669"/>
    <property type="project" value="InterPro"/>
</dbReference>
<protein>
    <submittedName>
        <fullName evidence="3">S-layer family protein</fullName>
    </submittedName>
</protein>
<dbReference type="Gene3D" id="2.160.20.10">
    <property type="entry name" value="Single-stranded right-handed beta-helix, Pectin lyase-like"/>
    <property type="match status" value="1"/>
</dbReference>
<name>A0A3D9IUR6_9BACL</name>
<dbReference type="InterPro" id="IPR018186">
    <property type="entry name" value="TF_T-box_CS"/>
</dbReference>
<dbReference type="Pfam" id="PF06452">
    <property type="entry name" value="CBM9_1"/>
    <property type="match status" value="1"/>
</dbReference>
<dbReference type="Gene3D" id="2.60.40.1190">
    <property type="match status" value="1"/>
</dbReference>
<feature type="chain" id="PRO_5017741535" evidence="1">
    <location>
        <begin position="28"/>
        <end position="2339"/>
    </location>
</feature>
<dbReference type="InterPro" id="IPR011050">
    <property type="entry name" value="Pectin_lyase_fold/virulence"/>
</dbReference>
<sequence>MKRKLLIVPLVTSMLLNLWTNTPVASASEVVSKSQMNQQYPATDLVPGTLYNNKNPYNSWSYQFVGKDSFSPGQYTNMDSFYYDDYDNNWTYSHQITPAGGGSQQGPNWTYGRISNVKISPSDDYDAVYSYAVSETGVYSLGSDDKLFLRAAVDGYVNVAVYQNDQRIWPAYSKWKRVEVTASSNEAIPMPEITTAAKAGDQFYFRVNAGDNPSNDNLEWRPYVSLMSETYTVEADLSEQAKQLPHTSVSQDAMISLASNDAELSKGWMYESYSYGAKSFTKLDQVDGQWLYTGQSLWGSSNGAINSANMAVHPGENGAAVYAYTMPRNGTVSIATKNDAITVESGANVALFKGNVKIWPTGEGWHSVDNNDTSIAFDNLTVSGFVGDQIRFVVAKSDTQPIQPVWIDPMIDYIDFNYVASLDLERNIPSTNLVYNFKAQYLNTNNPSGQWEYMYVPFGSERAVRMPHNDGENWRMNGSYSAGLIRQNGMLAGAENDTLIAFKAPYTGTIQIALENGTVSLADSNGNADAGDGVKFGIFLSSTGSLIENLYPGHTEDINVMQDIANGETKSIAPISVNVRKNEYIWFRLNLGGTQNWHDSVALNPIITYNNFDPSDPGVTDEPLIPTVVGSTLQEGEYPLAARDYGDTPAIEESSSAIASRLKNGLADEGAIYRSSDNDSLGFYGNGSESLLVNGNNAKIETSTIGDVVVEPWNDRRFSVFIQGYKEVVLEDLTIHVRGGAPEAVINTWNVEKLTLKNVEIHVDAGAGRNGGAMPIVRVDNGEAITDLVLDKVRIVMDGQESTGVDTFQTVNATVMNSYIQGGKHAVNDNSLNGAYIGNNVFVDQDNTAINVNTSYTSIQNNSINGKSGIRVQPGRQNVLIGLNKIVADGSAITVNGARNVVSVRNEAQGDIEYQNGSGNASIIENQLDIGLIKLNDTAYALVNGNEGAVSVDAGTATNAYGNNILDYSVRAASGANLDLLPKIDKELFVGMPRRETFNWKGRQVTLKKALSDSVGTQQTVLIPPGAYATNEIAFDQLSGTSIYAYGALAEFERYTVPGITMNNSSHITIKGLVMDSQNNANAQGTIVAVNGKAITVIADPGFLPDFTDPAYYPESAGLTLLKPDANGNFATPFADGGLGNRTYDPNTRLNTFTVSGAASDHLEVGNKIVMRGITANVNKLMYSSDIRYEDVSVLNGSGFGFSEYGGDKATTLWRVAATPAAAPLLTEGTADFFKNYNHSTPTINAIVQGLVESDAMGRDRGSKPLISTADATHSTNKREGMRVYHSLFENMTDDATNVNGEFGKVVSVTGNTVVYTKGDNFYTGLNAPFRVGDHVLVFTRQGKLLADTLATSATRSLGNDQYEFTIEGTFALEAGTLVENESANGGGFVFDNNYIDNNRSRGLLVKAFDGKIAHNTLKNNGMSAILVKSEIEDGWSESGPVWNLLIENNLIENSGFYTGSVLHSPINISGDGQMTSDPQYLLHKHITIRNNVIRNRNTMYAINVNGAQDVTIEGNVFEPRKGYTDSNDDAPAIYLNGVNGVVVSDNNYPSAVTQKLEATVISKNITGTDVNGVLSDYLEANISPVFVDDQWKMKLVLVNTSADPVSARILIESATANFIDGSLIYEAKFIPAGQTVSFYYDILTLPSDMIPAQSSGNVNLVIQIEDTDVSGKLSGKAFFNTTPKAAPTLGAADSVWQLADKLVRTSNEPDNLSMTVQTLWDENYFYLLADVIDDVHLQEMQTGEMWMQDSVQFAIDPGRDAGYGAAGKIEFTFALTNNGTAPKAYIHSNTIVGTPLLLQEIAAEEIGLRIVRNDETKHTVYFAALPWTIIGANGVAPLANANVGINVAANDSDDIGRSFIELYGGIVSTKSAEAMGATKLLGESVSIYPIEVESSPGGRSSAHTSRAATGELVLLHAKADPGYVFKGWQLVAGEAVLKSADNPSTSFVMPAGNVAVRAKFLPIGSGGSGGAATNLPGSDIDEGAPEVVIRNGIAHIKITVKQIEQLIARSAPNDREVVIRPRITEAADATEVVFPGEAVDQLVNNAVSRLLIDLPQGTVILTAGNLKELAAMKSELTVSIGIQPVGRYSFKIKSGDKVLNHLGSDIKIAVDAKEALSAESVPVLADGHIVSKSAVIGKQWIMALKGSSDFQLMEKRHGFQDVVNRWSMESIGFAAARGLFTGTSGNTFSPTAPVTRGMLVTILHRLDGEPVPAGKPQFGDVADGKWYSQAVAWAAENRLVTGTSDATFNPEGMATREQFCVILYNYLHNRIGEQAAANTIGEFADHGDISTWAVPAVTWATSNGLLSGTSGKLLEPKEWITREQAATIMERLVKLILS</sequence>
<dbReference type="OrthoDB" id="467434at2"/>
<evidence type="ECO:0000313" key="3">
    <source>
        <dbReference type="EMBL" id="RED65481.1"/>
    </source>
</evidence>
<dbReference type="InterPro" id="IPR006626">
    <property type="entry name" value="PbH1"/>
</dbReference>
<evidence type="ECO:0000313" key="4">
    <source>
        <dbReference type="Proteomes" id="UP000256977"/>
    </source>
</evidence>
<dbReference type="InterPro" id="IPR010502">
    <property type="entry name" value="Carb-bd_dom_fam9"/>
</dbReference>
<dbReference type="InterPro" id="IPR001119">
    <property type="entry name" value="SLH_dom"/>
</dbReference>
<dbReference type="SMART" id="SM00710">
    <property type="entry name" value="PbH1"/>
    <property type="match status" value="9"/>
</dbReference>
<dbReference type="GO" id="GO:0004553">
    <property type="term" value="F:hydrolase activity, hydrolyzing O-glycosyl compounds"/>
    <property type="evidence" value="ECO:0007669"/>
    <property type="project" value="InterPro"/>
</dbReference>